<keyword evidence="8" id="KW-1185">Reference proteome</keyword>
<dbReference type="EMBL" id="JAHRIO010053323">
    <property type="protein sequence ID" value="MEQ2176313.1"/>
    <property type="molecule type" value="Genomic_DNA"/>
</dbReference>
<comment type="subcellular location">
    <subcellularLocation>
        <location evidence="1">Secreted</location>
    </subcellularLocation>
</comment>
<evidence type="ECO:0000256" key="4">
    <source>
        <dbReference type="ARBA" id="ARBA00022702"/>
    </source>
</evidence>
<dbReference type="InterPro" id="IPR018446">
    <property type="entry name" value="Corticotropin-releasing_fac_CS"/>
</dbReference>
<keyword evidence="4" id="KW-0372">Hormone</keyword>
<accession>A0ABV0NY03</accession>
<dbReference type="InterPro" id="IPR003620">
    <property type="entry name" value="Urocortin_CRF"/>
</dbReference>
<sequence>MRIVVRVFWSCPFSKTAVCSCIDVKKERAGSIKPCRPLETMKPAPLLLLLSSVLLSSHLRPAAGRPHSLPGWLDGSSRLQTQQMDDVLLRATTDSAASDLVGDKLLRLFQWRDPDRLHLLQPKVHGEEDEVLRTAAQLLKRSEEPPLSIDLTFHLLRNMIQMAKMEIQREQAQLNRKVLDEVGK</sequence>
<evidence type="ECO:0000256" key="1">
    <source>
        <dbReference type="ARBA" id="ARBA00004613"/>
    </source>
</evidence>
<reference evidence="7 8" key="1">
    <citation type="submission" date="2021-06" db="EMBL/GenBank/DDBJ databases">
        <authorList>
            <person name="Palmer J.M."/>
        </authorList>
    </citation>
    <scope>NUCLEOTIDE SEQUENCE [LARGE SCALE GENOMIC DNA]</scope>
    <source>
        <strain evidence="7 8">GA_2019</strain>
        <tissue evidence="7">Muscle</tissue>
    </source>
</reference>
<evidence type="ECO:0000256" key="2">
    <source>
        <dbReference type="ARBA" id="ARBA00009287"/>
    </source>
</evidence>
<dbReference type="Pfam" id="PF00473">
    <property type="entry name" value="CRF"/>
    <property type="match status" value="1"/>
</dbReference>
<protein>
    <recommendedName>
        <fullName evidence="6">Corticotropin-releasing factor domain-containing protein</fullName>
    </recommendedName>
</protein>
<dbReference type="Proteomes" id="UP001476798">
    <property type="component" value="Unassembled WGS sequence"/>
</dbReference>
<feature type="domain" description="Corticotropin-releasing factor" evidence="6">
    <location>
        <begin position="143"/>
        <end position="182"/>
    </location>
</feature>
<gene>
    <name evidence="7" type="ORF">GOODEAATRI_026687</name>
</gene>
<dbReference type="PANTHER" id="PTHR15035">
    <property type="entry name" value="CORTICOLIBERIN/UROCORTIN"/>
    <property type="match status" value="1"/>
</dbReference>
<keyword evidence="3" id="KW-0964">Secreted</keyword>
<proteinExistence type="inferred from homology"/>
<name>A0ABV0NY03_9TELE</name>
<comment type="caution">
    <text evidence="7">The sequence shown here is derived from an EMBL/GenBank/DDBJ whole genome shotgun (WGS) entry which is preliminary data.</text>
</comment>
<dbReference type="PANTHER" id="PTHR15035:SF11">
    <property type="entry name" value="UROCORTIN"/>
    <property type="match status" value="1"/>
</dbReference>
<evidence type="ECO:0000313" key="7">
    <source>
        <dbReference type="EMBL" id="MEQ2176313.1"/>
    </source>
</evidence>
<dbReference type="PRINTS" id="PR01612">
    <property type="entry name" value="CRFFAMILY"/>
</dbReference>
<organism evidence="7 8">
    <name type="scientific">Goodea atripinnis</name>
    <dbReference type="NCBI Taxonomy" id="208336"/>
    <lineage>
        <taxon>Eukaryota</taxon>
        <taxon>Metazoa</taxon>
        <taxon>Chordata</taxon>
        <taxon>Craniata</taxon>
        <taxon>Vertebrata</taxon>
        <taxon>Euteleostomi</taxon>
        <taxon>Actinopterygii</taxon>
        <taxon>Neopterygii</taxon>
        <taxon>Teleostei</taxon>
        <taxon>Neoteleostei</taxon>
        <taxon>Acanthomorphata</taxon>
        <taxon>Ovalentaria</taxon>
        <taxon>Atherinomorphae</taxon>
        <taxon>Cyprinodontiformes</taxon>
        <taxon>Goodeidae</taxon>
        <taxon>Goodea</taxon>
    </lineage>
</organism>
<evidence type="ECO:0000256" key="3">
    <source>
        <dbReference type="ARBA" id="ARBA00022525"/>
    </source>
</evidence>
<evidence type="ECO:0000256" key="5">
    <source>
        <dbReference type="ARBA" id="ARBA00022815"/>
    </source>
</evidence>
<dbReference type="PROSITE" id="PS00511">
    <property type="entry name" value="CRF"/>
    <property type="match status" value="1"/>
</dbReference>
<evidence type="ECO:0000259" key="6">
    <source>
        <dbReference type="SMART" id="SM00039"/>
    </source>
</evidence>
<dbReference type="SMART" id="SM00039">
    <property type="entry name" value="CRF"/>
    <property type="match status" value="1"/>
</dbReference>
<keyword evidence="5" id="KW-0027">Amidation</keyword>
<evidence type="ECO:0000313" key="8">
    <source>
        <dbReference type="Proteomes" id="UP001476798"/>
    </source>
</evidence>
<dbReference type="InterPro" id="IPR000187">
    <property type="entry name" value="CRF"/>
</dbReference>
<dbReference type="Gene3D" id="6.10.250.1920">
    <property type="match status" value="1"/>
</dbReference>
<comment type="similarity">
    <text evidence="2">Belongs to the sauvagine/corticotropin-releasing factor/urotensin I family.</text>
</comment>